<dbReference type="AlphaFoldDB" id="A0A267FD93"/>
<evidence type="ECO:0000256" key="8">
    <source>
        <dbReference type="ARBA" id="ARBA00022490"/>
    </source>
</evidence>
<dbReference type="NCBIfam" id="NF002634">
    <property type="entry name" value="PRK02304.1-3"/>
    <property type="match status" value="1"/>
</dbReference>
<dbReference type="NCBIfam" id="NF002636">
    <property type="entry name" value="PRK02304.1-5"/>
    <property type="match status" value="1"/>
</dbReference>
<evidence type="ECO:0000256" key="7">
    <source>
        <dbReference type="ARBA" id="ARBA00017366"/>
    </source>
</evidence>
<dbReference type="GO" id="GO:0006168">
    <property type="term" value="P:adenine salvage"/>
    <property type="evidence" value="ECO:0007669"/>
    <property type="project" value="InterPro"/>
</dbReference>
<evidence type="ECO:0000256" key="5">
    <source>
        <dbReference type="ARBA" id="ARBA00008391"/>
    </source>
</evidence>
<keyword evidence="8" id="KW-0963">Cytoplasm</keyword>
<dbReference type="InterPro" id="IPR050054">
    <property type="entry name" value="UPRTase/APRTase"/>
</dbReference>
<dbReference type="Gene3D" id="3.40.50.2020">
    <property type="match status" value="1"/>
</dbReference>
<dbReference type="SUPFAM" id="SSF53271">
    <property type="entry name" value="PRTase-like"/>
    <property type="match status" value="1"/>
</dbReference>
<dbReference type="Proteomes" id="UP000215902">
    <property type="component" value="Unassembled WGS sequence"/>
</dbReference>
<evidence type="ECO:0000313" key="15">
    <source>
        <dbReference type="Proteomes" id="UP000215902"/>
    </source>
</evidence>
<dbReference type="GO" id="GO:0006166">
    <property type="term" value="P:purine ribonucleoside salvage"/>
    <property type="evidence" value="ECO:0007669"/>
    <property type="project" value="UniProtKB-KW"/>
</dbReference>
<comment type="function">
    <text evidence="2">Catalyzes a salvage reaction resulting in the formation of AMP, that is energically less costly than de novo synthesis.</text>
</comment>
<keyword evidence="9" id="KW-0328">Glycosyltransferase</keyword>
<dbReference type="GO" id="GO:0003999">
    <property type="term" value="F:adenine phosphoribosyltransferase activity"/>
    <property type="evidence" value="ECO:0007669"/>
    <property type="project" value="UniProtKB-EC"/>
</dbReference>
<dbReference type="EMBL" id="NIVC01001148">
    <property type="protein sequence ID" value="PAA71673.1"/>
    <property type="molecule type" value="Genomic_DNA"/>
</dbReference>
<dbReference type="InterPro" id="IPR005764">
    <property type="entry name" value="Ade_phspho_trans"/>
</dbReference>
<protein>
    <recommendedName>
        <fullName evidence="7">Adenine phosphoribosyltransferase</fullName>
        <ecNumber evidence="6">2.4.2.7</ecNumber>
    </recommendedName>
</protein>
<dbReference type="EC" id="2.4.2.7" evidence="6"/>
<dbReference type="InterPro" id="IPR029057">
    <property type="entry name" value="PRTase-like"/>
</dbReference>
<dbReference type="GO" id="GO:0016208">
    <property type="term" value="F:AMP binding"/>
    <property type="evidence" value="ECO:0007669"/>
    <property type="project" value="TreeGrafter"/>
</dbReference>
<comment type="similarity">
    <text evidence="5">Belongs to the purine/pyrimidine phosphoribosyltransferase family.</text>
</comment>
<dbReference type="CDD" id="cd06223">
    <property type="entry name" value="PRTases_typeI"/>
    <property type="match status" value="1"/>
</dbReference>
<evidence type="ECO:0000256" key="6">
    <source>
        <dbReference type="ARBA" id="ARBA00011893"/>
    </source>
</evidence>
<dbReference type="PANTHER" id="PTHR32315">
    <property type="entry name" value="ADENINE PHOSPHORIBOSYLTRANSFERASE"/>
    <property type="match status" value="1"/>
</dbReference>
<evidence type="ECO:0000256" key="10">
    <source>
        <dbReference type="ARBA" id="ARBA00022679"/>
    </source>
</evidence>
<accession>A0A267FD93</accession>
<dbReference type="OrthoDB" id="363185at2759"/>
<keyword evidence="15" id="KW-1185">Reference proteome</keyword>
<dbReference type="PANTHER" id="PTHR32315:SF3">
    <property type="entry name" value="ADENINE PHOSPHORIBOSYLTRANSFERASE"/>
    <property type="match status" value="1"/>
</dbReference>
<proteinExistence type="inferred from homology"/>
<feature type="domain" description="Phosphoribosyltransferase" evidence="12">
    <location>
        <begin position="71"/>
        <end position="170"/>
    </location>
</feature>
<evidence type="ECO:0000259" key="12">
    <source>
        <dbReference type="Pfam" id="PF00156"/>
    </source>
</evidence>
<dbReference type="GO" id="GO:0044209">
    <property type="term" value="P:AMP salvage"/>
    <property type="evidence" value="ECO:0007669"/>
    <property type="project" value="UniProtKB-UniPathway"/>
</dbReference>
<reference evidence="14 15" key="1">
    <citation type="submission" date="2017-06" db="EMBL/GenBank/DDBJ databases">
        <title>A platform for efficient transgenesis in Macrostomum lignano, a flatworm model organism for stem cell research.</title>
        <authorList>
            <person name="Berezikov E."/>
        </authorList>
    </citation>
    <scope>NUCLEOTIDE SEQUENCE [LARGE SCALE GENOMIC DNA]</scope>
    <source>
        <strain evidence="14">DV1</strain>
        <tissue evidence="14">Whole organism</tissue>
    </source>
</reference>
<gene>
    <name evidence="14" type="ORF">BOX15_Mlig026565g2</name>
    <name evidence="13" type="ORF">BOX15_Mlig026565g4</name>
</gene>
<dbReference type="EMBL" id="NIVC01004594">
    <property type="protein sequence ID" value="PAA47055.1"/>
    <property type="molecule type" value="Genomic_DNA"/>
</dbReference>
<evidence type="ECO:0000256" key="3">
    <source>
        <dbReference type="ARBA" id="ARBA00004496"/>
    </source>
</evidence>
<dbReference type="Pfam" id="PF00156">
    <property type="entry name" value="Pribosyltran"/>
    <property type="match status" value="1"/>
</dbReference>
<comment type="pathway">
    <text evidence="4">Purine metabolism; AMP biosynthesis via salvage pathway; AMP from adenine: step 1/1.</text>
</comment>
<evidence type="ECO:0000256" key="11">
    <source>
        <dbReference type="ARBA" id="ARBA00022726"/>
    </source>
</evidence>
<sequence>FFHKHSHFLAFKMSAEQEARLQRIKSALVDYPDFPKPGIVFKDIMGILASPSIFADTIDSMVDIAKGLPQVDLVVGLESRGFLFGPCIAQRLGVGFAPIRKAGKLPGRVESESYTKEYGQDRFEIQANAVPPGAQVMLVDDLVALGGTMAAAVRLIQRVGGNVTGCLVVVELSFLNGRARLPEGTLLKSLVCIDSE</sequence>
<evidence type="ECO:0000256" key="1">
    <source>
        <dbReference type="ARBA" id="ARBA00000868"/>
    </source>
</evidence>
<evidence type="ECO:0000256" key="9">
    <source>
        <dbReference type="ARBA" id="ARBA00022676"/>
    </source>
</evidence>
<dbReference type="HAMAP" id="MF_00004">
    <property type="entry name" value="Aden_phosphoribosyltr"/>
    <property type="match status" value="1"/>
</dbReference>
<evidence type="ECO:0000313" key="14">
    <source>
        <dbReference type="EMBL" id="PAA71673.1"/>
    </source>
</evidence>
<name>A0A267FD93_9PLAT</name>
<evidence type="ECO:0000256" key="4">
    <source>
        <dbReference type="ARBA" id="ARBA00004659"/>
    </source>
</evidence>
<feature type="non-terminal residue" evidence="14">
    <location>
        <position position="1"/>
    </location>
</feature>
<dbReference type="NCBIfam" id="TIGR01090">
    <property type="entry name" value="apt"/>
    <property type="match status" value="1"/>
</dbReference>
<dbReference type="STRING" id="282301.A0A267FD93"/>
<keyword evidence="10" id="KW-0808">Transferase</keyword>
<dbReference type="UniPathway" id="UPA00588">
    <property type="reaction ID" value="UER00646"/>
</dbReference>
<evidence type="ECO:0000256" key="2">
    <source>
        <dbReference type="ARBA" id="ARBA00003968"/>
    </source>
</evidence>
<dbReference type="GO" id="GO:0005737">
    <property type="term" value="C:cytoplasm"/>
    <property type="evidence" value="ECO:0007669"/>
    <property type="project" value="UniProtKB-SubCell"/>
</dbReference>
<evidence type="ECO:0000313" key="13">
    <source>
        <dbReference type="EMBL" id="PAA47055.1"/>
    </source>
</evidence>
<keyword evidence="11" id="KW-0660">Purine salvage</keyword>
<dbReference type="GO" id="GO:0002055">
    <property type="term" value="F:adenine binding"/>
    <property type="evidence" value="ECO:0007669"/>
    <property type="project" value="TreeGrafter"/>
</dbReference>
<dbReference type="InterPro" id="IPR000836">
    <property type="entry name" value="PRTase_dom"/>
</dbReference>
<dbReference type="FunFam" id="3.40.50.2020:FF:000021">
    <property type="entry name" value="Adenine phosphoribosyltransferase"/>
    <property type="match status" value="1"/>
</dbReference>
<comment type="catalytic activity">
    <reaction evidence="1">
        <text>AMP + diphosphate = 5-phospho-alpha-D-ribose 1-diphosphate + adenine</text>
        <dbReference type="Rhea" id="RHEA:16609"/>
        <dbReference type="ChEBI" id="CHEBI:16708"/>
        <dbReference type="ChEBI" id="CHEBI:33019"/>
        <dbReference type="ChEBI" id="CHEBI:58017"/>
        <dbReference type="ChEBI" id="CHEBI:456215"/>
        <dbReference type="EC" id="2.4.2.7"/>
    </reaction>
</comment>
<organism evidence="14 15">
    <name type="scientific">Macrostomum lignano</name>
    <dbReference type="NCBI Taxonomy" id="282301"/>
    <lineage>
        <taxon>Eukaryota</taxon>
        <taxon>Metazoa</taxon>
        <taxon>Spiralia</taxon>
        <taxon>Lophotrochozoa</taxon>
        <taxon>Platyhelminthes</taxon>
        <taxon>Rhabditophora</taxon>
        <taxon>Macrostomorpha</taxon>
        <taxon>Macrostomida</taxon>
        <taxon>Macrostomidae</taxon>
        <taxon>Macrostomum</taxon>
    </lineage>
</organism>
<comment type="subcellular location">
    <subcellularLocation>
        <location evidence="3">Cytoplasm</location>
    </subcellularLocation>
</comment>
<comment type="caution">
    <text evidence="14">The sequence shown here is derived from an EMBL/GenBank/DDBJ whole genome shotgun (WGS) entry which is preliminary data.</text>
</comment>